<accession>A0A565BXX5</accession>
<dbReference type="EMBL" id="CABITT030000005">
    <property type="protein sequence ID" value="VVB06204.1"/>
    <property type="molecule type" value="Genomic_DNA"/>
</dbReference>
<comment type="caution">
    <text evidence="1">The sequence shown here is derived from an EMBL/GenBank/DDBJ whole genome shotgun (WGS) entry which is preliminary data.</text>
</comment>
<keyword evidence="2" id="KW-1185">Reference proteome</keyword>
<dbReference type="Proteomes" id="UP000489600">
    <property type="component" value="Unassembled WGS sequence"/>
</dbReference>
<name>A0A565BXX5_9BRAS</name>
<evidence type="ECO:0000313" key="1">
    <source>
        <dbReference type="EMBL" id="VVB06204.1"/>
    </source>
</evidence>
<dbReference type="AlphaFoldDB" id="A0A565BXX5"/>
<sequence>MLKRSDKWKSQYGSRSHRLGFTFVVVILLFGALLFCFSGKSQVTELELPRNISNSVEPELQVHPTVEIQNKTHLIWKIPNSPKAVLFIAHGCQRKASDFWDRSSDCPKCTGLPEERRLVRFALTREFAVITVSSVGKCWTFGKEKSVVGNVIKSWVEKHELERLPLVALGASSGGHFISALATEMKFSSIVLMIAEGVFDQISITKQYPPTLFVHMPKDVYRQQKIREFLEGLRMKGIDAAEIECLDLPLSSDFLAERIPGLDPDVSAKLFKLFQDKGFVDEKGYMKRDGRRTPWKQALSGYKISLEQSLITPVEEELNLAYAYHEMTSVQSEQIFNWFESHMR</sequence>
<dbReference type="InterPro" id="IPR029058">
    <property type="entry name" value="AB_hydrolase_fold"/>
</dbReference>
<dbReference type="PANTHER" id="PTHR35128:SF1">
    <property type="entry name" value="SECRETION-REGULATING GUANINE NUCLEOTIDE EXCHANGE FACTOR"/>
    <property type="match status" value="1"/>
</dbReference>
<dbReference type="OrthoDB" id="10022521at2759"/>
<protein>
    <submittedName>
        <fullName evidence="1">Uncharacterized protein</fullName>
    </submittedName>
</protein>
<dbReference type="PANTHER" id="PTHR35128">
    <property type="entry name" value="SECRETION-REGULATING GUANINE NUCLEOTIDE EXCHANGE FACTOR"/>
    <property type="match status" value="1"/>
</dbReference>
<reference evidence="1" key="1">
    <citation type="submission" date="2019-07" db="EMBL/GenBank/DDBJ databases">
        <authorList>
            <person name="Dittberner H."/>
        </authorList>
    </citation>
    <scope>NUCLEOTIDE SEQUENCE [LARGE SCALE GENOMIC DNA]</scope>
</reference>
<organism evidence="1 2">
    <name type="scientific">Arabis nemorensis</name>
    <dbReference type="NCBI Taxonomy" id="586526"/>
    <lineage>
        <taxon>Eukaryota</taxon>
        <taxon>Viridiplantae</taxon>
        <taxon>Streptophyta</taxon>
        <taxon>Embryophyta</taxon>
        <taxon>Tracheophyta</taxon>
        <taxon>Spermatophyta</taxon>
        <taxon>Magnoliopsida</taxon>
        <taxon>eudicotyledons</taxon>
        <taxon>Gunneridae</taxon>
        <taxon>Pentapetalae</taxon>
        <taxon>rosids</taxon>
        <taxon>malvids</taxon>
        <taxon>Brassicales</taxon>
        <taxon>Brassicaceae</taxon>
        <taxon>Arabideae</taxon>
        <taxon>Arabis</taxon>
    </lineage>
</organism>
<dbReference type="SUPFAM" id="SSF53474">
    <property type="entry name" value="alpha/beta-Hydrolases"/>
    <property type="match status" value="1"/>
</dbReference>
<dbReference type="Gene3D" id="3.40.50.1820">
    <property type="entry name" value="alpha/beta hydrolase"/>
    <property type="match status" value="1"/>
</dbReference>
<evidence type="ECO:0000313" key="2">
    <source>
        <dbReference type="Proteomes" id="UP000489600"/>
    </source>
</evidence>
<gene>
    <name evidence="1" type="ORF">ANE_LOCUS16648</name>
</gene>
<proteinExistence type="predicted"/>